<dbReference type="PROSITE" id="PS50113">
    <property type="entry name" value="PAC"/>
    <property type="match status" value="1"/>
</dbReference>
<proteinExistence type="predicted"/>
<dbReference type="InterPro" id="IPR052155">
    <property type="entry name" value="Biofilm_reg_signaling"/>
</dbReference>
<dbReference type="InterPro" id="IPR035965">
    <property type="entry name" value="PAS-like_dom_sf"/>
</dbReference>
<dbReference type="EMBL" id="AFLW02000131">
    <property type="protein sequence ID" value="EMM81520.1"/>
    <property type="molecule type" value="Genomic_DNA"/>
</dbReference>
<dbReference type="SMART" id="SM00091">
    <property type="entry name" value="PAS"/>
    <property type="match status" value="2"/>
</dbReference>
<evidence type="ECO:0000259" key="1">
    <source>
        <dbReference type="PROSITE" id="PS50112"/>
    </source>
</evidence>
<evidence type="ECO:0000259" key="2">
    <source>
        <dbReference type="PROSITE" id="PS50113"/>
    </source>
</evidence>
<dbReference type="PANTHER" id="PTHR44757:SF2">
    <property type="entry name" value="BIOFILM ARCHITECTURE MAINTENANCE PROTEIN MBAA"/>
    <property type="match status" value="1"/>
</dbReference>
<dbReference type="Pfam" id="PF13426">
    <property type="entry name" value="PAS_9"/>
    <property type="match status" value="2"/>
</dbReference>
<dbReference type="InterPro" id="IPR000700">
    <property type="entry name" value="PAS-assoc_C"/>
</dbReference>
<dbReference type="Proteomes" id="UP000012128">
    <property type="component" value="Unassembled WGS sequence"/>
</dbReference>
<dbReference type="InterPro" id="IPR000014">
    <property type="entry name" value="PAS"/>
</dbReference>
<dbReference type="Gene3D" id="3.30.450.20">
    <property type="entry name" value="PAS domain"/>
    <property type="match status" value="2"/>
</dbReference>
<evidence type="ECO:0000313" key="3">
    <source>
        <dbReference type="EMBL" id="EMM81520.1"/>
    </source>
</evidence>
<name>M6G9Y3_LEPIR</name>
<dbReference type="SMART" id="SM00086">
    <property type="entry name" value="PAC"/>
    <property type="match status" value="2"/>
</dbReference>
<feature type="domain" description="PAC" evidence="2">
    <location>
        <begin position="84"/>
        <end position="136"/>
    </location>
</feature>
<feature type="domain" description="PAS" evidence="1">
    <location>
        <begin position="10"/>
        <end position="52"/>
    </location>
</feature>
<dbReference type="PROSITE" id="PS50112">
    <property type="entry name" value="PAS"/>
    <property type="match status" value="1"/>
</dbReference>
<comment type="caution">
    <text evidence="3">The sequence shown here is derived from an EMBL/GenBank/DDBJ whole genome shotgun (WGS) entry which is preliminary data.</text>
</comment>
<accession>M6G9Y3</accession>
<reference evidence="3 4" key="1">
    <citation type="submission" date="2013-01" db="EMBL/GenBank/DDBJ databases">
        <authorList>
            <person name="Harkins D.M."/>
            <person name="Durkin A.S."/>
            <person name="Brinkac L.M."/>
            <person name="Haft D.H."/>
            <person name="Selengut J.D."/>
            <person name="Sanka R."/>
            <person name="DePew J."/>
            <person name="Purushe J."/>
            <person name="Hospenthal D.R."/>
            <person name="Murray C.K."/>
            <person name="Pimentel G."/>
            <person name="Wasfy M."/>
            <person name="Parker T."/>
            <person name="Miller R.S."/>
            <person name="Vinetz J.M."/>
            <person name="Sutton G.G."/>
            <person name="Nierman W.C."/>
            <person name="Fouts D.E."/>
        </authorList>
    </citation>
    <scope>NUCLEOTIDE SEQUENCE [LARGE SCALE GENOMIC DNA]</scope>
    <source>
        <strain evidence="3 4">2006001854</strain>
    </source>
</reference>
<dbReference type="CDD" id="cd00130">
    <property type="entry name" value="PAS"/>
    <property type="match status" value="2"/>
</dbReference>
<evidence type="ECO:0000313" key="4">
    <source>
        <dbReference type="Proteomes" id="UP000012128"/>
    </source>
</evidence>
<dbReference type="AlphaFoldDB" id="M6G9Y3"/>
<dbReference type="NCBIfam" id="TIGR00229">
    <property type="entry name" value="sensory_box"/>
    <property type="match status" value="2"/>
</dbReference>
<organism evidence="3 4">
    <name type="scientific">Leptospira interrogans str. 2006001854</name>
    <dbReference type="NCBI Taxonomy" id="1001590"/>
    <lineage>
        <taxon>Bacteria</taxon>
        <taxon>Pseudomonadati</taxon>
        <taxon>Spirochaetota</taxon>
        <taxon>Spirochaetia</taxon>
        <taxon>Leptospirales</taxon>
        <taxon>Leptospiraceae</taxon>
        <taxon>Leptospira</taxon>
    </lineage>
</organism>
<gene>
    <name evidence="3" type="ORF">LEP1GSC037_3984</name>
</gene>
<dbReference type="PANTHER" id="PTHR44757">
    <property type="entry name" value="DIGUANYLATE CYCLASE DGCP"/>
    <property type="match status" value="1"/>
</dbReference>
<dbReference type="SUPFAM" id="SSF55785">
    <property type="entry name" value="PYP-like sensor domain (PAS domain)"/>
    <property type="match status" value="2"/>
</dbReference>
<protein>
    <submittedName>
        <fullName evidence="3">PAS domain S-box protein</fullName>
    </submittedName>
</protein>
<dbReference type="InterPro" id="IPR001610">
    <property type="entry name" value="PAC"/>
</dbReference>
<sequence>MNTSDSNLFNSEFFRQIFETSRDGIAVTNLDGSFLETNPAFQTLTGYSLEDLKKDSFWSLFPLNWDSSQRKVFHENLLSIGYSQEFEKEYIRKDGKNISISIRIYLIRDESKNPTAFWGTIRDISERKHNEEVHKQLYEEIKEGWEALRRIFVLNPFPMFISEIDTGKLLEVNRKFAEQIEHEPDELIGKTMTELGVWFSDQVKEAIFGVIRRDGFVDSIEMPFRTTTGNEFWGLFSAQPIEYMGKTALLSITVPMTDRIKEERENKDY</sequence>